<gene>
    <name evidence="9" type="ORF">J4215_00090</name>
</gene>
<reference evidence="9" key="1">
    <citation type="submission" date="2021-03" db="EMBL/GenBank/DDBJ databases">
        <authorList>
            <person name="Jaffe A."/>
        </authorList>
    </citation>
    <scope>NUCLEOTIDE SEQUENCE</scope>
    <source>
        <strain evidence="9">RIFCSPLOWO2_01_FULL_AR10_48_17</strain>
    </source>
</reference>
<dbReference type="PROSITE" id="PS51476">
    <property type="entry name" value="PROTEASOME_BETA_2"/>
    <property type="match status" value="1"/>
</dbReference>
<evidence type="ECO:0000256" key="7">
    <source>
        <dbReference type="ARBA" id="ARBA00022942"/>
    </source>
</evidence>
<dbReference type="GO" id="GO:0005737">
    <property type="term" value="C:cytoplasm"/>
    <property type="evidence" value="ECO:0007669"/>
    <property type="project" value="TreeGrafter"/>
</dbReference>
<evidence type="ECO:0000256" key="5">
    <source>
        <dbReference type="ARBA" id="ARBA00022698"/>
    </source>
</evidence>
<dbReference type="InterPro" id="IPR001353">
    <property type="entry name" value="Proteasome_sua/b"/>
</dbReference>
<keyword evidence="3" id="KW-0963">Cytoplasm</keyword>
<evidence type="ECO:0000313" key="10">
    <source>
        <dbReference type="Proteomes" id="UP000675968"/>
    </source>
</evidence>
<dbReference type="Pfam" id="PF00227">
    <property type="entry name" value="Proteasome"/>
    <property type="match status" value="1"/>
</dbReference>
<dbReference type="InterPro" id="IPR023333">
    <property type="entry name" value="Proteasome_suB-type"/>
</dbReference>
<dbReference type="GO" id="GO:0051603">
    <property type="term" value="P:proteolysis involved in protein catabolic process"/>
    <property type="evidence" value="ECO:0007669"/>
    <property type="project" value="InterPro"/>
</dbReference>
<comment type="catalytic activity">
    <reaction evidence="1">
        <text>Cleavage of peptide bonds with very broad specificity.</text>
        <dbReference type="EC" id="3.4.25.1"/>
    </reaction>
</comment>
<accession>A0A8T4L103</accession>
<evidence type="ECO:0000256" key="1">
    <source>
        <dbReference type="ARBA" id="ARBA00001198"/>
    </source>
</evidence>
<evidence type="ECO:0000313" key="9">
    <source>
        <dbReference type="EMBL" id="MBS3060963.1"/>
    </source>
</evidence>
<name>A0A8T4L103_9ARCH</name>
<dbReference type="SUPFAM" id="SSF56235">
    <property type="entry name" value="N-terminal nucleophile aminohydrolases (Ntn hydrolases)"/>
    <property type="match status" value="1"/>
</dbReference>
<evidence type="ECO:0000256" key="4">
    <source>
        <dbReference type="ARBA" id="ARBA00022670"/>
    </source>
</evidence>
<evidence type="ECO:0000256" key="6">
    <source>
        <dbReference type="ARBA" id="ARBA00022801"/>
    </source>
</evidence>
<dbReference type="InterPro" id="IPR029055">
    <property type="entry name" value="Ntn_hydrolases_N"/>
</dbReference>
<dbReference type="Gene3D" id="3.60.20.10">
    <property type="entry name" value="Glutamine Phosphoribosylpyrophosphate, subunit 1, domain 1"/>
    <property type="match status" value="1"/>
</dbReference>
<evidence type="ECO:0000256" key="2">
    <source>
        <dbReference type="ARBA" id="ARBA00012039"/>
    </source>
</evidence>
<keyword evidence="7 9" id="KW-0647">Proteasome</keyword>
<organism evidence="9 10">
    <name type="scientific">Candidatus Iainarchaeum sp</name>
    <dbReference type="NCBI Taxonomy" id="3101447"/>
    <lineage>
        <taxon>Archaea</taxon>
        <taxon>Candidatus Iainarchaeota</taxon>
        <taxon>Candidatus Iainarchaeia</taxon>
        <taxon>Candidatus Iainarchaeales</taxon>
        <taxon>Candidatus Iainarchaeaceae</taxon>
        <taxon>Candidatus Iainarchaeum</taxon>
    </lineage>
</organism>
<evidence type="ECO:0000256" key="8">
    <source>
        <dbReference type="PIRSR" id="PIRSR600243-1"/>
    </source>
</evidence>
<dbReference type="Proteomes" id="UP000675968">
    <property type="component" value="Unassembled WGS sequence"/>
</dbReference>
<dbReference type="GO" id="GO:0004298">
    <property type="term" value="F:threonine-type endopeptidase activity"/>
    <property type="evidence" value="ECO:0007669"/>
    <property type="project" value="UniProtKB-KW"/>
</dbReference>
<evidence type="ECO:0000256" key="3">
    <source>
        <dbReference type="ARBA" id="ARBA00022490"/>
    </source>
</evidence>
<dbReference type="EMBL" id="JAGVWC010000002">
    <property type="protein sequence ID" value="MBS3060963.1"/>
    <property type="molecule type" value="Genomic_DNA"/>
</dbReference>
<dbReference type="PANTHER" id="PTHR32194:SF0">
    <property type="entry name" value="ATP-DEPENDENT PROTEASE SUBUNIT HSLV"/>
    <property type="match status" value="1"/>
</dbReference>
<proteinExistence type="predicted"/>
<dbReference type="InterPro" id="IPR000243">
    <property type="entry name" value="Pept_T1A_subB"/>
</dbReference>
<sequence>MVLDLKTGTTTVGVLTPEAVILATDQRVSLGHIAYDDETNKLSKITDFIGVTNAGSVGDTMTIVRYLKSQAKMYEIEREIRISTKALVTLMANILSGNRYYPFEVQFVVGGFTGQPELYEVTPFGAILKRDKFAVSGSGTEPAMTALDLGYSENMSEKEGIKLAIRAISAGKRRDIFSGGRSVNVMVIDQKGIRELDEKTVEKISKEGN</sequence>
<comment type="caution">
    <text evidence="9">The sequence shown here is derived from an EMBL/GenBank/DDBJ whole genome shotgun (WGS) entry which is preliminary data.</text>
</comment>
<dbReference type="EC" id="3.4.25.1" evidence="2"/>
<dbReference type="PANTHER" id="PTHR32194">
    <property type="entry name" value="METALLOPROTEASE TLDD"/>
    <property type="match status" value="1"/>
</dbReference>
<protein>
    <recommendedName>
        <fullName evidence="2">proteasome endopeptidase complex</fullName>
        <ecNumber evidence="2">3.4.25.1</ecNumber>
    </recommendedName>
</protein>
<feature type="active site" description="Nucleophile" evidence="8">
    <location>
        <position position="9"/>
    </location>
</feature>
<keyword evidence="5" id="KW-0888">Threonine protease</keyword>
<dbReference type="PRINTS" id="PR00141">
    <property type="entry name" value="PROTEASOME"/>
</dbReference>
<reference evidence="9" key="2">
    <citation type="submission" date="2021-05" db="EMBL/GenBank/DDBJ databases">
        <title>Protein family content uncovers lineage relationships and bacterial pathway maintenance mechanisms in DPANN archaea.</title>
        <authorList>
            <person name="Castelle C.J."/>
            <person name="Meheust R."/>
            <person name="Jaffe A.L."/>
            <person name="Seitz K."/>
            <person name="Gong X."/>
            <person name="Baker B.J."/>
            <person name="Banfield J.F."/>
        </authorList>
    </citation>
    <scope>NUCLEOTIDE SEQUENCE</scope>
    <source>
        <strain evidence="9">RIFCSPLOWO2_01_FULL_AR10_48_17</strain>
    </source>
</reference>
<dbReference type="AlphaFoldDB" id="A0A8T4L103"/>
<keyword evidence="6" id="KW-0378">Hydrolase</keyword>
<keyword evidence="4" id="KW-0645">Protease</keyword>
<dbReference type="GO" id="GO:0019774">
    <property type="term" value="C:proteasome core complex, beta-subunit complex"/>
    <property type="evidence" value="ECO:0007669"/>
    <property type="project" value="UniProtKB-ARBA"/>
</dbReference>